<evidence type="ECO:0000256" key="1">
    <source>
        <dbReference type="ARBA" id="ARBA00008383"/>
    </source>
</evidence>
<dbReference type="SUPFAM" id="SSF89796">
    <property type="entry name" value="CoA-transferase family III (CaiB/BaiF)"/>
    <property type="match status" value="1"/>
</dbReference>
<dbReference type="GO" id="GO:0047369">
    <property type="term" value="F:succinate-hydroxymethylglutarate CoA-transferase activity"/>
    <property type="evidence" value="ECO:0007669"/>
    <property type="project" value="TreeGrafter"/>
</dbReference>
<protein>
    <submittedName>
        <fullName evidence="3">Succinate--hydroxymethylglutarate CoA-transferase-like</fullName>
    </submittedName>
</protein>
<evidence type="ECO:0000313" key="3">
    <source>
        <dbReference type="EMBL" id="LAC23001.1"/>
    </source>
</evidence>
<proteinExistence type="evidence at transcript level"/>
<sequence length="470" mass="51123">MLKHTTLILKNLSSAEVINRYLPIYYRSRNVNASQNASENFPSSFCTSTALQTMHGTLPNCDSETKGPLSGMKILDMSRVLAGPFSSMLLADLGASVIKVERPGVGDETRTWGPPFVGSPGNKQSCYFIGVNRNKASVSINIKHPTGRDIVRDLSQKCDVLLENFVPGVLSRLGLGYEDLKHDAPRLIYCSLTGYGSSGPYSKRPGYDVTASSVGGLIGVTGPQDGPPCKVGVALVDLAAGLYAHGAIMAAIIERYKTGRGQRIECDLLATQVACMTNLASNYLNAGVEAKRYGTAHASIVPYQAFQTRDGSYITIAGNNNAQFAALCDRLDLQQLVTDQRYTNNGDRVTNRVQLISELSERFAEKDSKDWLERFEGCAFPYARINSLSQAFSDPQVVHKDMVKTVHHPVTGDVKVVGPAVQFSESENKVRGPPPLLGEHTRTVLTELLSYSHAQVTEFEQQGIIQCAPQ</sequence>
<dbReference type="GO" id="GO:0005739">
    <property type="term" value="C:mitochondrion"/>
    <property type="evidence" value="ECO:0007669"/>
    <property type="project" value="TreeGrafter"/>
</dbReference>
<dbReference type="Gene3D" id="3.40.50.10540">
    <property type="entry name" value="Crotonobetainyl-coa:carnitine coa-transferase, domain 1"/>
    <property type="match status" value="1"/>
</dbReference>
<dbReference type="InterPro" id="IPR003673">
    <property type="entry name" value="CoA-Trfase_fam_III"/>
</dbReference>
<reference evidence="3" key="1">
    <citation type="submission" date="2017-11" db="EMBL/GenBank/DDBJ databases">
        <title>The sensing device of the deep-sea amphipod.</title>
        <authorList>
            <person name="Kobayashi H."/>
            <person name="Nagahama T."/>
            <person name="Arai W."/>
            <person name="Sasagawa Y."/>
            <person name="Umeda M."/>
            <person name="Hayashi T."/>
            <person name="Nikaido I."/>
            <person name="Watanabe H."/>
            <person name="Oguri K."/>
            <person name="Kitazato H."/>
            <person name="Fujioka K."/>
            <person name="Kido Y."/>
            <person name="Takami H."/>
        </authorList>
    </citation>
    <scope>NUCLEOTIDE SEQUENCE</scope>
    <source>
        <tissue evidence="3">Whole body</tissue>
    </source>
</reference>
<dbReference type="InterPro" id="IPR044855">
    <property type="entry name" value="CoA-Trfase_III_dom3_sf"/>
</dbReference>
<dbReference type="PANTHER" id="PTHR48207:SF3">
    <property type="entry name" value="SUCCINATE--HYDROXYMETHYLGLUTARATE COA-TRANSFERASE"/>
    <property type="match status" value="1"/>
</dbReference>
<dbReference type="EMBL" id="IACT01003776">
    <property type="protein sequence ID" value="LAC23001.1"/>
    <property type="molecule type" value="mRNA"/>
</dbReference>
<dbReference type="PANTHER" id="PTHR48207">
    <property type="entry name" value="SUCCINATE--HYDROXYMETHYLGLUTARATE COA-TRANSFERASE"/>
    <property type="match status" value="1"/>
</dbReference>
<comment type="similarity">
    <text evidence="1">Belongs to the CoA-transferase III family.</text>
</comment>
<dbReference type="InterPro" id="IPR023606">
    <property type="entry name" value="CoA-Trfase_III_dom_1_sf"/>
</dbReference>
<accession>A0A6A7FWV8</accession>
<organism evidence="3">
    <name type="scientific">Hirondellea gigas</name>
    <dbReference type="NCBI Taxonomy" id="1518452"/>
    <lineage>
        <taxon>Eukaryota</taxon>
        <taxon>Metazoa</taxon>
        <taxon>Ecdysozoa</taxon>
        <taxon>Arthropoda</taxon>
        <taxon>Crustacea</taxon>
        <taxon>Multicrustacea</taxon>
        <taxon>Malacostraca</taxon>
        <taxon>Eumalacostraca</taxon>
        <taxon>Peracarida</taxon>
        <taxon>Amphipoda</taxon>
        <taxon>Amphilochidea</taxon>
        <taxon>Lysianassida</taxon>
        <taxon>Lysianassidira</taxon>
        <taxon>Lysianassoidea</taxon>
        <taxon>Lysianassidae</taxon>
        <taxon>Hirondellea</taxon>
    </lineage>
</organism>
<name>A0A6A7FWV8_9CRUS</name>
<keyword evidence="2 3" id="KW-0808">Transferase</keyword>
<evidence type="ECO:0000256" key="2">
    <source>
        <dbReference type="ARBA" id="ARBA00022679"/>
    </source>
</evidence>
<dbReference type="InterPro" id="IPR050483">
    <property type="entry name" value="CoA-transferase_III_domain"/>
</dbReference>
<dbReference type="Pfam" id="PF02515">
    <property type="entry name" value="CoA_transf_3"/>
    <property type="match status" value="1"/>
</dbReference>
<dbReference type="AlphaFoldDB" id="A0A6A7FWV8"/>
<dbReference type="Gene3D" id="3.30.1540.10">
    <property type="entry name" value="formyl-coa transferase, domain 3"/>
    <property type="match status" value="1"/>
</dbReference>